<organism evidence="2">
    <name type="scientific">Podoviridae sp. ct7Kl21</name>
    <dbReference type="NCBI Taxonomy" id="2826541"/>
    <lineage>
        <taxon>Viruses</taxon>
        <taxon>Duplodnaviria</taxon>
        <taxon>Heunggongvirae</taxon>
        <taxon>Uroviricota</taxon>
        <taxon>Caudoviricetes</taxon>
    </lineage>
</organism>
<sequence>MLICIKSRENGWETERKMELPDDEKLVRAILRSVKRHTDPPKAAGGADPMIQKEAEAKEEPAEDLQQTPEAGRSEQGYRGFLLVRCGGCGRVYAYNARDGATESTCRECGHVTPLQMLAQASFKCPSCKETWNYKTNLVEADATCRCILCGTEMRARWHKKLRKYIPVE</sequence>
<proteinExistence type="predicted"/>
<evidence type="ECO:0000256" key="1">
    <source>
        <dbReference type="SAM" id="MobiDB-lite"/>
    </source>
</evidence>
<accession>A0A8S5MD22</accession>
<name>A0A8S5MD22_9CAUD</name>
<evidence type="ECO:0000313" key="2">
    <source>
        <dbReference type="EMBL" id="DAD80146.1"/>
    </source>
</evidence>
<feature type="region of interest" description="Disordered" evidence="1">
    <location>
        <begin position="54"/>
        <end position="73"/>
    </location>
</feature>
<dbReference type="EMBL" id="BK014880">
    <property type="protein sequence ID" value="DAD80146.1"/>
    <property type="molecule type" value="Genomic_DNA"/>
</dbReference>
<reference evidence="2" key="1">
    <citation type="journal article" date="2021" name="Proc. Natl. Acad. Sci. U.S.A.">
        <title>A Catalog of Tens of Thousands of Viruses from Human Metagenomes Reveals Hidden Associations with Chronic Diseases.</title>
        <authorList>
            <person name="Tisza M.J."/>
            <person name="Buck C.B."/>
        </authorList>
    </citation>
    <scope>NUCLEOTIDE SEQUENCE</scope>
    <source>
        <strain evidence="2">Ct7Kl21</strain>
    </source>
</reference>
<protein>
    <submittedName>
        <fullName evidence="2">Putative cytoplasmic protein</fullName>
    </submittedName>
</protein>